<evidence type="ECO:0000313" key="2">
    <source>
        <dbReference type="Proteomes" id="UP000578819"/>
    </source>
</evidence>
<reference evidence="1 2" key="1">
    <citation type="submission" date="2020-08" db="EMBL/GenBank/DDBJ databases">
        <title>Sequencing the genomes of 1000 actinobacteria strains.</title>
        <authorList>
            <person name="Klenk H.-P."/>
        </authorList>
    </citation>
    <scope>NUCLEOTIDE SEQUENCE [LARGE SCALE GENOMIC DNA]</scope>
    <source>
        <strain evidence="1 2">DSM 45886</strain>
    </source>
</reference>
<keyword evidence="2" id="KW-1185">Reference proteome</keyword>
<evidence type="ECO:0000313" key="1">
    <source>
        <dbReference type="EMBL" id="MBB4962251.1"/>
    </source>
</evidence>
<sequence length="104" mass="10890">MNDQERLASAVRDAALAVPGVARLTSGGAVEVATQFPGGKVVGVRLGNPVEVHVAVDRSPIIPVTERVRAAVRAVLDRSGEHRPVEVVVDDIDPVALAVTVPER</sequence>
<dbReference type="Proteomes" id="UP000578819">
    <property type="component" value="Unassembled WGS sequence"/>
</dbReference>
<name>A0A7W7WSG9_9ACTN</name>
<dbReference type="AlphaFoldDB" id="A0A7W7WSG9"/>
<dbReference type="RefSeq" id="WP_184538347.1">
    <property type="nucleotide sequence ID" value="NZ_JACHJW010000001.1"/>
</dbReference>
<gene>
    <name evidence="1" type="ORF">FHR38_005984</name>
</gene>
<accession>A0A7W7WSG9</accession>
<proteinExistence type="predicted"/>
<evidence type="ECO:0008006" key="3">
    <source>
        <dbReference type="Google" id="ProtNLM"/>
    </source>
</evidence>
<comment type="caution">
    <text evidence="1">The sequence shown here is derived from an EMBL/GenBank/DDBJ whole genome shotgun (WGS) entry which is preliminary data.</text>
</comment>
<dbReference type="EMBL" id="JACHJW010000001">
    <property type="protein sequence ID" value="MBB4962251.1"/>
    <property type="molecule type" value="Genomic_DNA"/>
</dbReference>
<protein>
    <recommendedName>
        <fullName evidence="3">Asp23/Gls24 family envelope stress response protein</fullName>
    </recommendedName>
</protein>
<organism evidence="1 2">
    <name type="scientific">Micromonospora polyrhachis</name>
    <dbReference type="NCBI Taxonomy" id="1282883"/>
    <lineage>
        <taxon>Bacteria</taxon>
        <taxon>Bacillati</taxon>
        <taxon>Actinomycetota</taxon>
        <taxon>Actinomycetes</taxon>
        <taxon>Micromonosporales</taxon>
        <taxon>Micromonosporaceae</taxon>
        <taxon>Micromonospora</taxon>
    </lineage>
</organism>